<dbReference type="Proteomes" id="UP000642070">
    <property type="component" value="Unassembled WGS sequence"/>
</dbReference>
<reference evidence="1" key="2">
    <citation type="submission" date="2020-09" db="EMBL/GenBank/DDBJ databases">
        <authorList>
            <person name="Sun Q."/>
            <person name="Ohkuma M."/>
        </authorList>
    </citation>
    <scope>NUCLEOTIDE SEQUENCE</scope>
    <source>
        <strain evidence="1">JCM 19831</strain>
    </source>
</reference>
<evidence type="ECO:0000313" key="1">
    <source>
        <dbReference type="EMBL" id="GGM69301.1"/>
    </source>
</evidence>
<proteinExistence type="predicted"/>
<evidence type="ECO:0000313" key="2">
    <source>
        <dbReference type="Proteomes" id="UP000642070"/>
    </source>
</evidence>
<protein>
    <submittedName>
        <fullName evidence="1">Uncharacterized protein</fullName>
    </submittedName>
</protein>
<sequence>MPKPPAMHYGRLARTPNYTYRNGKRTETVDSALGRHRSGGWAGPPAELTWRYGGAVGTPELIDKGTHVLAVRPDGEVLAAAVRSPEGTRWSVMVVGGGVGRQVESKEAAVAELKKLDA</sequence>
<organism evidence="1 2">
    <name type="scientific">Dactylosporangium sucinum</name>
    <dbReference type="NCBI Taxonomy" id="1424081"/>
    <lineage>
        <taxon>Bacteria</taxon>
        <taxon>Bacillati</taxon>
        <taxon>Actinomycetota</taxon>
        <taxon>Actinomycetes</taxon>
        <taxon>Micromonosporales</taxon>
        <taxon>Micromonosporaceae</taxon>
        <taxon>Dactylosporangium</taxon>
    </lineage>
</organism>
<dbReference type="EMBL" id="BMPI01000059">
    <property type="protein sequence ID" value="GGM69301.1"/>
    <property type="molecule type" value="Genomic_DNA"/>
</dbReference>
<name>A0A917X5V9_9ACTN</name>
<reference evidence="1" key="1">
    <citation type="journal article" date="2014" name="Int. J. Syst. Evol. Microbiol.">
        <title>Complete genome sequence of Corynebacterium casei LMG S-19264T (=DSM 44701T), isolated from a smear-ripened cheese.</title>
        <authorList>
            <consortium name="US DOE Joint Genome Institute (JGI-PGF)"/>
            <person name="Walter F."/>
            <person name="Albersmeier A."/>
            <person name="Kalinowski J."/>
            <person name="Ruckert C."/>
        </authorList>
    </citation>
    <scope>NUCLEOTIDE SEQUENCE</scope>
    <source>
        <strain evidence="1">JCM 19831</strain>
    </source>
</reference>
<gene>
    <name evidence="1" type="ORF">GCM10007977_083770</name>
</gene>
<comment type="caution">
    <text evidence="1">The sequence shown here is derived from an EMBL/GenBank/DDBJ whole genome shotgun (WGS) entry which is preliminary data.</text>
</comment>
<accession>A0A917X5V9</accession>
<dbReference type="AlphaFoldDB" id="A0A917X5V9"/>
<keyword evidence="2" id="KW-1185">Reference proteome</keyword>